<feature type="domain" description="RNA polymerase sigma-70 region 4" evidence="7">
    <location>
        <begin position="132"/>
        <end position="178"/>
    </location>
</feature>
<proteinExistence type="inferred from homology"/>
<dbReference type="RefSeq" id="WP_215236767.1">
    <property type="nucleotide sequence ID" value="NZ_CAJRAU010000016.1"/>
</dbReference>
<dbReference type="EMBL" id="CAJRAU010000016">
    <property type="protein sequence ID" value="CAG5075043.1"/>
    <property type="molecule type" value="Genomic_DNA"/>
</dbReference>
<dbReference type="InterPro" id="IPR013325">
    <property type="entry name" value="RNA_pol_sigma_r2"/>
</dbReference>
<dbReference type="InterPro" id="IPR007627">
    <property type="entry name" value="RNA_pol_sigma70_r2"/>
</dbReference>
<evidence type="ECO:0000313" key="9">
    <source>
        <dbReference type="Proteomes" id="UP000679725"/>
    </source>
</evidence>
<keyword evidence="9" id="KW-1185">Reference proteome</keyword>
<dbReference type="CDD" id="cd06171">
    <property type="entry name" value="Sigma70_r4"/>
    <property type="match status" value="1"/>
</dbReference>
<dbReference type="Pfam" id="PF04545">
    <property type="entry name" value="Sigma70_r4"/>
    <property type="match status" value="1"/>
</dbReference>
<keyword evidence="3" id="KW-0731">Sigma factor</keyword>
<feature type="domain" description="RNA polymerase sigma-70 region 2" evidence="6">
    <location>
        <begin position="28"/>
        <end position="93"/>
    </location>
</feature>
<sequence>MTKKSTRYCEPELVALLKSNNKVAFEYLYYHYAPALYGIICKIVKDENTADDVMQDSFIKIWKNIAHYNPEKGTLFTWVLNVARHTAIDKRREDYKYATTIKWDVVQEADLSAGSIFTPLPATVDLKSIVERLLPEKKQLIQMVYFEGYTHQEASQHLGLPLGTVKSRVRKALQELRQTFEVSGTHAQFARN</sequence>
<evidence type="ECO:0000259" key="6">
    <source>
        <dbReference type="Pfam" id="PF04542"/>
    </source>
</evidence>
<dbReference type="NCBIfam" id="TIGR02937">
    <property type="entry name" value="sigma70-ECF"/>
    <property type="match status" value="1"/>
</dbReference>
<dbReference type="InterPro" id="IPR036388">
    <property type="entry name" value="WH-like_DNA-bd_sf"/>
</dbReference>
<dbReference type="SUPFAM" id="SSF88946">
    <property type="entry name" value="Sigma2 domain of RNA polymerase sigma factors"/>
    <property type="match status" value="1"/>
</dbReference>
<comment type="caution">
    <text evidence="8">The sequence shown here is derived from an EMBL/GenBank/DDBJ whole genome shotgun (WGS) entry which is preliminary data.</text>
</comment>
<name>A0ABM8UYX1_9BACT</name>
<dbReference type="InterPro" id="IPR013324">
    <property type="entry name" value="RNA_pol_sigma_r3/r4-like"/>
</dbReference>
<comment type="similarity">
    <text evidence="1">Belongs to the sigma-70 factor family. ECF subfamily.</text>
</comment>
<dbReference type="InterPro" id="IPR039425">
    <property type="entry name" value="RNA_pol_sigma-70-like"/>
</dbReference>
<protein>
    <submittedName>
        <fullName evidence="8">ECF RNA polymerase sigma factor RpoE</fullName>
    </submittedName>
</protein>
<evidence type="ECO:0000256" key="4">
    <source>
        <dbReference type="ARBA" id="ARBA00023125"/>
    </source>
</evidence>
<organism evidence="8 9">
    <name type="scientific">Dyadobacter linearis</name>
    <dbReference type="NCBI Taxonomy" id="2823330"/>
    <lineage>
        <taxon>Bacteria</taxon>
        <taxon>Pseudomonadati</taxon>
        <taxon>Bacteroidota</taxon>
        <taxon>Cytophagia</taxon>
        <taxon>Cytophagales</taxon>
        <taxon>Spirosomataceae</taxon>
        <taxon>Dyadobacter</taxon>
    </lineage>
</organism>
<evidence type="ECO:0000256" key="5">
    <source>
        <dbReference type="ARBA" id="ARBA00023163"/>
    </source>
</evidence>
<evidence type="ECO:0000313" key="8">
    <source>
        <dbReference type="EMBL" id="CAG5075043.1"/>
    </source>
</evidence>
<dbReference type="Gene3D" id="1.10.1740.10">
    <property type="match status" value="1"/>
</dbReference>
<dbReference type="SUPFAM" id="SSF88659">
    <property type="entry name" value="Sigma3 and sigma4 domains of RNA polymerase sigma factors"/>
    <property type="match status" value="1"/>
</dbReference>
<dbReference type="Pfam" id="PF04542">
    <property type="entry name" value="Sigma70_r2"/>
    <property type="match status" value="1"/>
</dbReference>
<accession>A0ABM8UYX1</accession>
<evidence type="ECO:0000259" key="7">
    <source>
        <dbReference type="Pfam" id="PF04545"/>
    </source>
</evidence>
<dbReference type="Proteomes" id="UP000679725">
    <property type="component" value="Unassembled WGS sequence"/>
</dbReference>
<dbReference type="InterPro" id="IPR014284">
    <property type="entry name" value="RNA_pol_sigma-70_dom"/>
</dbReference>
<gene>
    <name evidence="8" type="primary">rpoE_2</name>
    <name evidence="8" type="ORF">DYBT9623_05558</name>
</gene>
<evidence type="ECO:0000256" key="3">
    <source>
        <dbReference type="ARBA" id="ARBA00023082"/>
    </source>
</evidence>
<reference evidence="8 9" key="1">
    <citation type="submission" date="2021-04" db="EMBL/GenBank/DDBJ databases">
        <authorList>
            <person name="Rodrigo-Torres L."/>
            <person name="Arahal R. D."/>
            <person name="Lucena T."/>
        </authorList>
    </citation>
    <scope>NUCLEOTIDE SEQUENCE [LARGE SCALE GENOMIC DNA]</scope>
    <source>
        <strain evidence="8 9">CECT 9623</strain>
    </source>
</reference>
<keyword evidence="4" id="KW-0238">DNA-binding</keyword>
<keyword evidence="5" id="KW-0804">Transcription</keyword>
<dbReference type="Gene3D" id="1.10.10.10">
    <property type="entry name" value="Winged helix-like DNA-binding domain superfamily/Winged helix DNA-binding domain"/>
    <property type="match status" value="1"/>
</dbReference>
<dbReference type="PANTHER" id="PTHR43133:SF62">
    <property type="entry name" value="RNA POLYMERASE SIGMA FACTOR SIGZ"/>
    <property type="match status" value="1"/>
</dbReference>
<keyword evidence="2" id="KW-0805">Transcription regulation</keyword>
<dbReference type="PANTHER" id="PTHR43133">
    <property type="entry name" value="RNA POLYMERASE ECF-TYPE SIGMA FACTO"/>
    <property type="match status" value="1"/>
</dbReference>
<evidence type="ECO:0000256" key="1">
    <source>
        <dbReference type="ARBA" id="ARBA00010641"/>
    </source>
</evidence>
<evidence type="ECO:0000256" key="2">
    <source>
        <dbReference type="ARBA" id="ARBA00023015"/>
    </source>
</evidence>
<dbReference type="InterPro" id="IPR007630">
    <property type="entry name" value="RNA_pol_sigma70_r4"/>
</dbReference>